<dbReference type="RefSeq" id="WP_058887354.1">
    <property type="nucleotide sequence ID" value="NZ_LQBM01000001.1"/>
</dbReference>
<evidence type="ECO:0000313" key="1">
    <source>
        <dbReference type="EMBL" id="KUG60370.1"/>
    </source>
</evidence>
<gene>
    <name evidence="1" type="ORF">AVL63_08225</name>
</gene>
<accession>A0A0W8IJJ8</accession>
<protein>
    <recommendedName>
        <fullName evidence="3">NIPSNAP domain-containing protein</fullName>
    </recommendedName>
</protein>
<dbReference type="EMBL" id="LQBM01000001">
    <property type="protein sequence ID" value="KUG60370.1"/>
    <property type="molecule type" value="Genomic_DNA"/>
</dbReference>
<name>A0A0W8IJJ8_9MICC</name>
<proteinExistence type="predicted"/>
<organism evidence="1 2">
    <name type="scientific">Nesterenkonia jeotgali</name>
    <dbReference type="NCBI Taxonomy" id="317018"/>
    <lineage>
        <taxon>Bacteria</taxon>
        <taxon>Bacillati</taxon>
        <taxon>Actinomycetota</taxon>
        <taxon>Actinomycetes</taxon>
        <taxon>Micrococcales</taxon>
        <taxon>Micrococcaceae</taxon>
        <taxon>Nesterenkonia</taxon>
    </lineage>
</organism>
<sequence>MVTQPETPRPADAAERTTYMRRYALDPALAEEFVSFLTTQVIPAREERGFTVESIWLSDGKDELTWFVSRPGDREEFAQAEQAWEESDERAAIFSGAPAYVSAKDLRPVTRLR</sequence>
<comment type="caution">
    <text evidence="1">The sequence shown here is derived from an EMBL/GenBank/DDBJ whole genome shotgun (WGS) entry which is preliminary data.</text>
</comment>
<keyword evidence="2" id="KW-1185">Reference proteome</keyword>
<dbReference type="Proteomes" id="UP000054023">
    <property type="component" value="Unassembled WGS sequence"/>
</dbReference>
<dbReference type="AlphaFoldDB" id="A0A0W8IJJ8"/>
<evidence type="ECO:0008006" key="3">
    <source>
        <dbReference type="Google" id="ProtNLM"/>
    </source>
</evidence>
<evidence type="ECO:0000313" key="2">
    <source>
        <dbReference type="Proteomes" id="UP000054023"/>
    </source>
</evidence>
<dbReference type="OrthoDB" id="5188748at2"/>
<reference evidence="2" key="1">
    <citation type="submission" date="2015-12" db="EMBL/GenBank/DDBJ databases">
        <authorList>
            <person name="Nair G.R."/>
            <person name="Kaur G."/>
            <person name="Mayilraj S."/>
        </authorList>
    </citation>
    <scope>NUCLEOTIDE SEQUENCE [LARGE SCALE GENOMIC DNA]</scope>
    <source>
        <strain evidence="2">CD08_7</strain>
    </source>
</reference>